<reference evidence="11" key="1">
    <citation type="submission" date="2022-11" db="UniProtKB">
        <authorList>
            <consortium name="WormBaseParasite"/>
        </authorList>
    </citation>
    <scope>IDENTIFICATION</scope>
</reference>
<dbReference type="Gene3D" id="1.20.1640.10">
    <property type="entry name" value="Multidrug efflux transporter AcrB transmembrane domain"/>
    <property type="match status" value="2"/>
</dbReference>
<dbReference type="Proteomes" id="UP000887566">
    <property type="component" value="Unplaced"/>
</dbReference>
<dbReference type="InterPro" id="IPR053958">
    <property type="entry name" value="HMGCR/SNAP/NPC1-like_SSD"/>
</dbReference>
<sequence length="755" mass="83402">NIHFNAATTQIVPFLSLGLGVDDMFLLVHNYKEIVGIVNHNEIGFLMKETGLSVLLTSINNILAFLAGSVLPIPALRSFCLQTAILLFFNMIAIMTMYPAMMAMDLRRRQRGYIDLCCCVHAPEDEEEVKPPTVHKKKTFSKTATLGQEAPPPYEDLEASADSNSTTSDTNSLSSFSLQGFLVNYYIPFITNVSAKIGIIVFCTVLLGAGIMGLSQIVLGLELSDVLPKGTAPAAFLEAREKYFSFYPMFAVVKGPDVDFPAMQHKIEEYRQELGQSRFVIKVNGQPSEKYWMSMMKTWLNSLQVHYDKAMIAGKIDNVTGAVVKGSKLDDEAAMARRLVCSFGENYNCTGRVGVVRLVDSSDTINNEGFYNYLTAWYNVDNMMYYVSQASFVPTPPAWQMSDEEVVVPPARPFGYSQIPFYLTDLVDTAATVEAIKDIRMRCEKFADAGLPNFPSGLPFTFWEQYLHLTNNLLVAILLITGAVFLVISLLLLNPWTSSIVVLIVLIMVVELAGFMGWAGLKLNPVSAVTIITAVGIGVEFTVHVCLSFLTTLGTRNERVARTLEHMFVPVVHGGLSTLLGIVMLAFSQFEFIVRYFFLVLSMLILLGLINGLALLPVLLSLIGPNCEVTATDGSNRLPPPSPKKRPSKNDPNENSTMTATVTTKVEMTMSNVNGQQNKTFDRNDSLSTINEDQEENNQPTILTTIVSTKVELTPQQQPTALRRLATPPETRRDSSTPQTRWSLPPTPSSMSSLT</sequence>
<evidence type="ECO:0000259" key="9">
    <source>
        <dbReference type="PROSITE" id="PS50156"/>
    </source>
</evidence>
<protein>
    <submittedName>
        <fullName evidence="11">SSD domain-containing protein</fullName>
    </submittedName>
</protein>
<feature type="transmembrane region" description="Helical" evidence="8">
    <location>
        <begin position="527"/>
        <end position="555"/>
    </location>
</feature>
<evidence type="ECO:0000256" key="8">
    <source>
        <dbReference type="SAM" id="Phobius"/>
    </source>
</evidence>
<feature type="domain" description="SSD" evidence="9">
    <location>
        <begin position="1"/>
        <end position="104"/>
    </location>
</feature>
<keyword evidence="4 8" id="KW-1133">Transmembrane helix</keyword>
<evidence type="ECO:0000256" key="5">
    <source>
        <dbReference type="ARBA" id="ARBA00023136"/>
    </source>
</evidence>
<feature type="region of interest" description="Disordered" evidence="7">
    <location>
        <begin position="631"/>
        <end position="657"/>
    </location>
</feature>
<feature type="transmembrane region" description="Helical" evidence="8">
    <location>
        <begin position="593"/>
        <end position="616"/>
    </location>
</feature>
<dbReference type="GO" id="GO:0045879">
    <property type="term" value="P:negative regulation of smoothened signaling pathway"/>
    <property type="evidence" value="ECO:0007669"/>
    <property type="project" value="TreeGrafter"/>
</dbReference>
<evidence type="ECO:0000256" key="2">
    <source>
        <dbReference type="ARBA" id="ARBA00005585"/>
    </source>
</evidence>
<comment type="similarity">
    <text evidence="2">Belongs to the patched family.</text>
</comment>
<dbReference type="InterPro" id="IPR000731">
    <property type="entry name" value="SSD"/>
</dbReference>
<dbReference type="PANTHER" id="PTHR46022:SF1">
    <property type="entry name" value="PROTEIN PATCHED"/>
    <property type="match status" value="1"/>
</dbReference>
<dbReference type="Pfam" id="PF12349">
    <property type="entry name" value="Sterol-sensing"/>
    <property type="match status" value="1"/>
</dbReference>
<dbReference type="PANTHER" id="PTHR46022">
    <property type="entry name" value="PROTEIN PATCHED"/>
    <property type="match status" value="1"/>
</dbReference>
<feature type="transmembrane region" description="Helical" evidence="8">
    <location>
        <begin position="81"/>
        <end position="101"/>
    </location>
</feature>
<dbReference type="GO" id="GO:0005886">
    <property type="term" value="C:plasma membrane"/>
    <property type="evidence" value="ECO:0007669"/>
    <property type="project" value="TreeGrafter"/>
</dbReference>
<comment type="subcellular location">
    <subcellularLocation>
        <location evidence="1">Membrane</location>
        <topology evidence="1">Multi-pass membrane protein</topology>
    </subcellularLocation>
</comment>
<feature type="transmembrane region" description="Helical" evidence="8">
    <location>
        <begin position="54"/>
        <end position="75"/>
    </location>
</feature>
<feature type="transmembrane region" description="Helical" evidence="8">
    <location>
        <begin position="500"/>
        <end position="521"/>
    </location>
</feature>
<proteinExistence type="inferred from homology"/>
<feature type="transmembrane region" description="Helical" evidence="8">
    <location>
        <begin position="197"/>
        <end position="219"/>
    </location>
</feature>
<evidence type="ECO:0000256" key="3">
    <source>
        <dbReference type="ARBA" id="ARBA00022692"/>
    </source>
</evidence>
<feature type="region of interest" description="Disordered" evidence="7">
    <location>
        <begin position="713"/>
        <end position="755"/>
    </location>
</feature>
<dbReference type="SUPFAM" id="SSF82866">
    <property type="entry name" value="Multidrug efflux transporter AcrB transmembrane domain"/>
    <property type="match status" value="2"/>
</dbReference>
<evidence type="ECO:0000313" key="11">
    <source>
        <dbReference type="WBParaSite" id="PSAMB.scaffold9988size4455.g32932.t1"/>
    </source>
</evidence>
<organism evidence="10 11">
    <name type="scientific">Plectus sambesii</name>
    <dbReference type="NCBI Taxonomy" id="2011161"/>
    <lineage>
        <taxon>Eukaryota</taxon>
        <taxon>Metazoa</taxon>
        <taxon>Ecdysozoa</taxon>
        <taxon>Nematoda</taxon>
        <taxon>Chromadorea</taxon>
        <taxon>Plectida</taxon>
        <taxon>Plectina</taxon>
        <taxon>Plectoidea</taxon>
        <taxon>Plectidae</taxon>
        <taxon>Plectus</taxon>
    </lineage>
</organism>
<evidence type="ECO:0000256" key="1">
    <source>
        <dbReference type="ARBA" id="ARBA00004141"/>
    </source>
</evidence>
<name>A0A914XVY2_9BILA</name>
<evidence type="ECO:0000313" key="10">
    <source>
        <dbReference type="Proteomes" id="UP000887566"/>
    </source>
</evidence>
<dbReference type="AlphaFoldDB" id="A0A914XVY2"/>
<feature type="region of interest" description="Disordered" evidence="7">
    <location>
        <begin position="140"/>
        <end position="166"/>
    </location>
</feature>
<dbReference type="WBParaSite" id="PSAMB.scaffold9988size4455.g32932.t1">
    <property type="protein sequence ID" value="PSAMB.scaffold9988size4455.g32932.t1"/>
    <property type="gene ID" value="PSAMB.scaffold9988size4455.g32932"/>
</dbReference>
<keyword evidence="10" id="KW-1185">Reference proteome</keyword>
<feature type="transmembrane region" description="Helical" evidence="8">
    <location>
        <begin position="567"/>
        <end position="587"/>
    </location>
</feature>
<evidence type="ECO:0000256" key="7">
    <source>
        <dbReference type="SAM" id="MobiDB-lite"/>
    </source>
</evidence>
<keyword evidence="3 8" id="KW-0812">Transmembrane</keyword>
<dbReference type="GO" id="GO:0097108">
    <property type="term" value="F:hedgehog family protein binding"/>
    <property type="evidence" value="ECO:0007669"/>
    <property type="project" value="TreeGrafter"/>
</dbReference>
<dbReference type="GO" id="GO:0008158">
    <property type="term" value="F:hedgehog receptor activity"/>
    <property type="evidence" value="ECO:0007669"/>
    <property type="project" value="TreeGrafter"/>
</dbReference>
<keyword evidence="5 8" id="KW-0472">Membrane</keyword>
<evidence type="ECO:0000256" key="4">
    <source>
        <dbReference type="ARBA" id="ARBA00022989"/>
    </source>
</evidence>
<feature type="transmembrane region" description="Helical" evidence="8">
    <location>
        <begin position="473"/>
        <end position="493"/>
    </location>
</feature>
<dbReference type="PROSITE" id="PS50156">
    <property type="entry name" value="SSD"/>
    <property type="match status" value="1"/>
</dbReference>
<evidence type="ECO:0000256" key="6">
    <source>
        <dbReference type="ARBA" id="ARBA00023180"/>
    </source>
</evidence>
<dbReference type="GO" id="GO:0005119">
    <property type="term" value="F:smoothened binding"/>
    <property type="evidence" value="ECO:0007669"/>
    <property type="project" value="TreeGrafter"/>
</dbReference>
<accession>A0A914XVY2</accession>
<keyword evidence="6" id="KW-0325">Glycoprotein</keyword>